<evidence type="ECO:0000256" key="8">
    <source>
        <dbReference type="ARBA" id="ARBA00022824"/>
    </source>
</evidence>
<feature type="chain" id="PRO_5042032387" description="GDP-fucose protein O-fucosyltransferase 2" evidence="19">
    <location>
        <begin position="20"/>
        <end position="428"/>
    </location>
</feature>
<dbReference type="EC" id="2.4.1.221" evidence="4"/>
<keyword evidence="12" id="KW-0294">Fucose metabolism</keyword>
<comment type="subcellular location">
    <subcellularLocation>
        <location evidence="1">Endoplasmic reticulum</location>
    </subcellularLocation>
    <subcellularLocation>
        <location evidence="2">Golgi apparatus</location>
    </subcellularLocation>
</comment>
<evidence type="ECO:0000256" key="4">
    <source>
        <dbReference type="ARBA" id="ARBA00012196"/>
    </source>
</evidence>
<comment type="caution">
    <text evidence="20">The sequence shown here is derived from an EMBL/GenBank/DDBJ whole genome shotgun (WGS) entry which is preliminary data.</text>
</comment>
<comment type="catalytic activity">
    <reaction evidence="17">
        <text>L-threonyl-[protein] + GDP-beta-L-fucose = 3-O-(alpha-L-fucosyl)-L-threonyl-[protein] + GDP + H(+)</text>
        <dbReference type="Rhea" id="RHEA:70491"/>
        <dbReference type="Rhea" id="RHEA-COMP:11060"/>
        <dbReference type="Rhea" id="RHEA-COMP:17915"/>
        <dbReference type="ChEBI" id="CHEBI:15378"/>
        <dbReference type="ChEBI" id="CHEBI:30013"/>
        <dbReference type="ChEBI" id="CHEBI:57273"/>
        <dbReference type="ChEBI" id="CHEBI:58189"/>
        <dbReference type="ChEBI" id="CHEBI:189631"/>
        <dbReference type="EC" id="2.4.1.221"/>
    </reaction>
    <physiologicalReaction direction="left-to-right" evidence="17">
        <dbReference type="Rhea" id="RHEA:70492"/>
    </physiologicalReaction>
</comment>
<evidence type="ECO:0000313" key="20">
    <source>
        <dbReference type="EMBL" id="KAJ9598239.1"/>
    </source>
</evidence>
<dbReference type="PANTHER" id="PTHR13398">
    <property type="entry name" value="GDP-FUCOSE PROTEIN O-FUCOSYLTRANSFERASE 2"/>
    <property type="match status" value="1"/>
</dbReference>
<evidence type="ECO:0000256" key="16">
    <source>
        <dbReference type="ARBA" id="ARBA00033083"/>
    </source>
</evidence>
<reference evidence="20" key="1">
    <citation type="journal article" date="2023" name="IScience">
        <title>Live-bearing cockroach genome reveals convergent evolutionary mechanisms linked to viviparity in insects and beyond.</title>
        <authorList>
            <person name="Fouks B."/>
            <person name="Harrison M.C."/>
            <person name="Mikhailova A.A."/>
            <person name="Marchal E."/>
            <person name="English S."/>
            <person name="Carruthers M."/>
            <person name="Jennings E.C."/>
            <person name="Chiamaka E.L."/>
            <person name="Frigard R.A."/>
            <person name="Pippel M."/>
            <person name="Attardo G.M."/>
            <person name="Benoit J.B."/>
            <person name="Bornberg-Bauer E."/>
            <person name="Tobe S.S."/>
        </authorList>
    </citation>
    <scope>NUCLEOTIDE SEQUENCE</scope>
    <source>
        <strain evidence="20">Stay&amp;Tobe</strain>
    </source>
</reference>
<evidence type="ECO:0000256" key="11">
    <source>
        <dbReference type="ARBA" id="ARBA00023180"/>
    </source>
</evidence>
<comment type="catalytic activity">
    <reaction evidence="18">
        <text>L-seryl-[protein] + GDP-beta-L-fucose = 3-O-(alpha-L-fucosyl)-L-seryl-[protein] + GDP + H(+)</text>
        <dbReference type="Rhea" id="RHEA:63644"/>
        <dbReference type="Rhea" id="RHEA-COMP:9863"/>
        <dbReference type="Rhea" id="RHEA-COMP:17914"/>
        <dbReference type="ChEBI" id="CHEBI:15378"/>
        <dbReference type="ChEBI" id="CHEBI:29999"/>
        <dbReference type="ChEBI" id="CHEBI:57273"/>
        <dbReference type="ChEBI" id="CHEBI:58189"/>
        <dbReference type="ChEBI" id="CHEBI:189632"/>
        <dbReference type="EC" id="2.4.1.221"/>
    </reaction>
    <physiologicalReaction direction="left-to-right" evidence="18">
        <dbReference type="Rhea" id="RHEA:63645"/>
    </physiologicalReaction>
</comment>
<comment type="pathway">
    <text evidence="3">Protein modification; protein glycosylation.</text>
</comment>
<keyword evidence="6" id="KW-0808">Transferase</keyword>
<name>A0AAD8AFK9_DIPPU</name>
<dbReference type="GO" id="GO:0005794">
    <property type="term" value="C:Golgi apparatus"/>
    <property type="evidence" value="ECO:0007669"/>
    <property type="project" value="UniProtKB-SubCell"/>
</dbReference>
<protein>
    <recommendedName>
        <fullName evidence="15">GDP-fucose protein O-fucosyltransferase 2</fullName>
        <ecNumber evidence="4">2.4.1.221</ecNumber>
    </recommendedName>
    <alternativeName>
        <fullName evidence="16">Peptide-O-fucosyltransferase 2</fullName>
    </alternativeName>
</protein>
<dbReference type="FunFam" id="3.40.50.11350:FF:000002">
    <property type="entry name" value="GDP-fucose protein O-fucosyltransferase 2"/>
    <property type="match status" value="1"/>
</dbReference>
<keyword evidence="7 19" id="KW-0732">Signal</keyword>
<evidence type="ECO:0000256" key="3">
    <source>
        <dbReference type="ARBA" id="ARBA00004922"/>
    </source>
</evidence>
<accession>A0AAD8AFK9</accession>
<sequence length="428" mass="49967">MLAFRESIIFIICITCSLGSTDFCTKYGDKIECQEKSKFTRYILYDVNPPEGFNLRRDVYMRMSVFARKMQQNFGDWHLVLPPWGQLYHWQSIDVGLQELLPWSLFFNVSSLQQFAPVMEMHQFLQEIGTSSLDLVYILQHYADAFESGKWEEKFEVEPCHEDNKYTHVNVGNYRGPFWGYTNITAKQVECLSFHGHASQLQEVIKDLDARTIMFDHAEIALHDTFGDALYWKARRSMRFASVLVKLASNFRSEYLNSTDKADGTVRPDDWTQETPREGVLGGPYLCAHMRRKDFLWGRPKQIPSLESAAHQIKDHLEKLKLSTIFIATDAPNSEFQELEQHLSQYQVLRYKPSKIVKQTYKDGGVAIIDQIICSHARYFLGTYESTFSFRIQEEREIMGFDSETTFNRLCGDKEKKCNKPSMWRIVF</sequence>
<keyword evidence="21" id="KW-1185">Reference proteome</keyword>
<dbReference type="EMBL" id="JASPKZ010001233">
    <property type="protein sequence ID" value="KAJ9598239.1"/>
    <property type="molecule type" value="Genomic_DNA"/>
</dbReference>
<gene>
    <name evidence="20" type="ORF">L9F63_011060</name>
</gene>
<evidence type="ECO:0000313" key="21">
    <source>
        <dbReference type="Proteomes" id="UP001233999"/>
    </source>
</evidence>
<evidence type="ECO:0000256" key="2">
    <source>
        <dbReference type="ARBA" id="ARBA00004555"/>
    </source>
</evidence>
<evidence type="ECO:0000256" key="18">
    <source>
        <dbReference type="ARBA" id="ARBA00048647"/>
    </source>
</evidence>
<evidence type="ECO:0000256" key="12">
    <source>
        <dbReference type="ARBA" id="ARBA00023253"/>
    </source>
</evidence>
<dbReference type="Proteomes" id="UP001233999">
    <property type="component" value="Unassembled WGS sequence"/>
</dbReference>
<evidence type="ECO:0000256" key="15">
    <source>
        <dbReference type="ARBA" id="ARBA00026232"/>
    </source>
</evidence>
<evidence type="ECO:0000256" key="14">
    <source>
        <dbReference type="ARBA" id="ARBA00025803"/>
    </source>
</evidence>
<evidence type="ECO:0000256" key="1">
    <source>
        <dbReference type="ARBA" id="ARBA00004240"/>
    </source>
</evidence>
<dbReference type="PANTHER" id="PTHR13398:SF0">
    <property type="entry name" value="GDP-FUCOSE PROTEIN O-FUCOSYLTRANSFERASE 2"/>
    <property type="match status" value="1"/>
</dbReference>
<keyword evidence="9" id="KW-0333">Golgi apparatus</keyword>
<evidence type="ECO:0000256" key="13">
    <source>
        <dbReference type="ARBA" id="ARBA00023277"/>
    </source>
</evidence>
<dbReference type="InterPro" id="IPR019378">
    <property type="entry name" value="GDP-Fuc_O-FucTrfase"/>
</dbReference>
<dbReference type="GO" id="GO:0005783">
    <property type="term" value="C:endoplasmic reticulum"/>
    <property type="evidence" value="ECO:0007669"/>
    <property type="project" value="UniProtKB-SubCell"/>
</dbReference>
<feature type="signal peptide" evidence="19">
    <location>
        <begin position="1"/>
        <end position="19"/>
    </location>
</feature>
<evidence type="ECO:0000256" key="17">
    <source>
        <dbReference type="ARBA" id="ARBA00047273"/>
    </source>
</evidence>
<reference evidence="20" key="2">
    <citation type="submission" date="2023-05" db="EMBL/GenBank/DDBJ databases">
        <authorList>
            <person name="Fouks B."/>
        </authorList>
    </citation>
    <scope>NUCLEOTIDE SEQUENCE</scope>
    <source>
        <strain evidence="20">Stay&amp;Tobe</strain>
        <tissue evidence="20">Testes</tissue>
    </source>
</reference>
<keyword evidence="10" id="KW-1015">Disulfide bond</keyword>
<dbReference type="GO" id="GO:0046922">
    <property type="term" value="F:peptide-O-fucosyltransferase activity"/>
    <property type="evidence" value="ECO:0007669"/>
    <property type="project" value="UniProtKB-EC"/>
</dbReference>
<dbReference type="Gene3D" id="3.40.50.11350">
    <property type="match status" value="1"/>
</dbReference>
<dbReference type="Gene3D" id="3.40.50.11340">
    <property type="match status" value="1"/>
</dbReference>
<evidence type="ECO:0000256" key="6">
    <source>
        <dbReference type="ARBA" id="ARBA00022679"/>
    </source>
</evidence>
<organism evidence="20 21">
    <name type="scientific">Diploptera punctata</name>
    <name type="common">Pacific beetle cockroach</name>
    <dbReference type="NCBI Taxonomy" id="6984"/>
    <lineage>
        <taxon>Eukaryota</taxon>
        <taxon>Metazoa</taxon>
        <taxon>Ecdysozoa</taxon>
        <taxon>Arthropoda</taxon>
        <taxon>Hexapoda</taxon>
        <taxon>Insecta</taxon>
        <taxon>Pterygota</taxon>
        <taxon>Neoptera</taxon>
        <taxon>Polyneoptera</taxon>
        <taxon>Dictyoptera</taxon>
        <taxon>Blattodea</taxon>
        <taxon>Blaberoidea</taxon>
        <taxon>Blaberidae</taxon>
        <taxon>Diplopterinae</taxon>
        <taxon>Diploptera</taxon>
    </lineage>
</organism>
<dbReference type="Pfam" id="PF10250">
    <property type="entry name" value="O-FucT"/>
    <property type="match status" value="1"/>
</dbReference>
<proteinExistence type="inferred from homology"/>
<evidence type="ECO:0000256" key="10">
    <source>
        <dbReference type="ARBA" id="ARBA00023157"/>
    </source>
</evidence>
<evidence type="ECO:0000256" key="5">
    <source>
        <dbReference type="ARBA" id="ARBA00022676"/>
    </source>
</evidence>
<keyword evidence="11" id="KW-0325">Glycoprotein</keyword>
<dbReference type="InterPro" id="IPR045130">
    <property type="entry name" value="OFUT2-like"/>
</dbReference>
<evidence type="ECO:0000256" key="19">
    <source>
        <dbReference type="SAM" id="SignalP"/>
    </source>
</evidence>
<evidence type="ECO:0000256" key="7">
    <source>
        <dbReference type="ARBA" id="ARBA00022729"/>
    </source>
</evidence>
<keyword evidence="13" id="KW-0119">Carbohydrate metabolism</keyword>
<comment type="similarity">
    <text evidence="14">Belongs to the glycosyltransferase 68 family.</text>
</comment>
<evidence type="ECO:0000256" key="9">
    <source>
        <dbReference type="ARBA" id="ARBA00023034"/>
    </source>
</evidence>
<keyword evidence="8" id="KW-0256">Endoplasmic reticulum</keyword>
<dbReference type="GO" id="GO:0006004">
    <property type="term" value="P:fucose metabolic process"/>
    <property type="evidence" value="ECO:0007669"/>
    <property type="project" value="UniProtKB-KW"/>
</dbReference>
<keyword evidence="5" id="KW-0328">Glycosyltransferase</keyword>
<dbReference type="CDD" id="cd11298">
    <property type="entry name" value="O-FucT-2"/>
    <property type="match status" value="1"/>
</dbReference>
<dbReference type="AlphaFoldDB" id="A0AAD8AFK9"/>